<keyword evidence="5" id="KW-0175">Coiled coil</keyword>
<feature type="coiled-coil region" evidence="5">
    <location>
        <begin position="265"/>
        <end position="320"/>
    </location>
</feature>
<dbReference type="Pfam" id="PF03707">
    <property type="entry name" value="MHYT"/>
    <property type="match status" value="3"/>
</dbReference>
<sequence>MHGTYDLSLVALSLVVATLASYTALDLSGLISLLERRLRFGWLAAGAAAMGTGIWAMHFIGMLAFSLPVPLGYDFRMTFLSLAIAMIVSYFALNAITRPRLKRERLVVGGVLMGLGIAGMHYVGMAALQMSPPISYDPVLFTASILIAIAVSTAALWIVHRLSLESTSRVIAKRIYAAGVMGVAITGMHYTGMAAAHFMPGAICTTVNGIRGPWLGGTIALFTVTILTATLVVSRFDARTAFLRGRNNALEAQVRRRTGELEGVLHQYERTVLALEQARKMMEEEIEQRKAVQRRLEIEKEQQYRLIRELEETHRQLLQSEKLASIGQLAAGVAHEINNPISFVHANLNTLKSWVGQLLQVIVAQEAVTGAPAASMLAPVSSMAGDLDLDYVRNDIMMLVEESIEGALRVRQIVRDLRDFSRPSGDEWALADLHAGLESTLNVVCNEIKYKASVVREYGELPPIECNAAQLNQVFMNLLVNAAQAIREQGTITIRTDCQGDSASVAITDTGAGIPDHVIGRIFDPFFTTKPLGQGTGLGLSISHGIIEHHRGRIEVESRPGHGTTFTVTVPVNRSERAEVRGPLLRDVSPRIAS</sequence>
<dbReference type="InterPro" id="IPR004358">
    <property type="entry name" value="Sig_transdc_His_kin-like_C"/>
</dbReference>
<name>A0ABQ5X9Y3_9GAMM</name>
<dbReference type="EC" id="2.7.13.3" evidence="2"/>
<evidence type="ECO:0000259" key="6">
    <source>
        <dbReference type="PROSITE" id="PS50109"/>
    </source>
</evidence>
<evidence type="ECO:0000313" key="9">
    <source>
        <dbReference type="Proteomes" id="UP001156627"/>
    </source>
</evidence>
<evidence type="ECO:0000256" key="4">
    <source>
        <dbReference type="PROSITE-ProRule" id="PRU00244"/>
    </source>
</evidence>
<dbReference type="SUPFAM" id="SSF55874">
    <property type="entry name" value="ATPase domain of HSP90 chaperone/DNA topoisomerase II/histidine kinase"/>
    <property type="match status" value="1"/>
</dbReference>
<dbReference type="Gene3D" id="1.10.287.130">
    <property type="match status" value="1"/>
</dbReference>
<evidence type="ECO:0000256" key="3">
    <source>
        <dbReference type="ARBA" id="ARBA00022553"/>
    </source>
</evidence>
<dbReference type="InterPro" id="IPR005467">
    <property type="entry name" value="His_kinase_dom"/>
</dbReference>
<gene>
    <name evidence="8" type="ORF">GCM10007898_14460</name>
</gene>
<feature type="transmembrane region" description="Helical" evidence="4">
    <location>
        <begin position="212"/>
        <end position="234"/>
    </location>
</feature>
<dbReference type="PROSITE" id="PS50109">
    <property type="entry name" value="HIS_KIN"/>
    <property type="match status" value="1"/>
</dbReference>
<dbReference type="PANTHER" id="PTHR43065:SF50">
    <property type="entry name" value="HISTIDINE KINASE"/>
    <property type="match status" value="1"/>
</dbReference>
<dbReference type="SUPFAM" id="SSF47384">
    <property type="entry name" value="Homodimeric domain of signal transducing histidine kinase"/>
    <property type="match status" value="1"/>
</dbReference>
<evidence type="ECO:0000313" key="8">
    <source>
        <dbReference type="EMBL" id="GLQ87878.1"/>
    </source>
</evidence>
<dbReference type="InterPro" id="IPR005330">
    <property type="entry name" value="MHYT_dom"/>
</dbReference>
<keyword evidence="8" id="KW-0418">Kinase</keyword>
<feature type="domain" description="MHYT" evidence="7">
    <location>
        <begin position="5"/>
        <end position="199"/>
    </location>
</feature>
<reference evidence="9" key="1">
    <citation type="journal article" date="2019" name="Int. J. Syst. Evol. Microbiol.">
        <title>The Global Catalogue of Microorganisms (GCM) 10K type strain sequencing project: providing services to taxonomists for standard genome sequencing and annotation.</title>
        <authorList>
            <consortium name="The Broad Institute Genomics Platform"/>
            <consortium name="The Broad Institute Genome Sequencing Center for Infectious Disease"/>
            <person name="Wu L."/>
            <person name="Ma J."/>
        </authorList>
    </citation>
    <scope>NUCLEOTIDE SEQUENCE [LARGE SCALE GENOMIC DNA]</scope>
    <source>
        <strain evidence="9">NBRC 111981</strain>
    </source>
</reference>
<dbReference type="PRINTS" id="PR00344">
    <property type="entry name" value="BCTRLSENSOR"/>
</dbReference>
<dbReference type="SMART" id="SM00388">
    <property type="entry name" value="HisKA"/>
    <property type="match status" value="1"/>
</dbReference>
<dbReference type="Gene3D" id="3.30.565.10">
    <property type="entry name" value="Histidine kinase-like ATPase, C-terminal domain"/>
    <property type="match status" value="1"/>
</dbReference>
<dbReference type="Pfam" id="PF02518">
    <property type="entry name" value="HATPase_c"/>
    <property type="match status" value="1"/>
</dbReference>
<dbReference type="NCBIfam" id="NF038348">
    <property type="entry name" value="T2SS_HK"/>
    <property type="match status" value="1"/>
</dbReference>
<dbReference type="EMBL" id="BSOA01000012">
    <property type="protein sequence ID" value="GLQ87878.1"/>
    <property type="molecule type" value="Genomic_DNA"/>
</dbReference>
<protein>
    <recommendedName>
        <fullName evidence="2">histidine kinase</fullName>
        <ecNumber evidence="2">2.7.13.3</ecNumber>
    </recommendedName>
</protein>
<dbReference type="CDD" id="cd22265">
    <property type="entry name" value="UDM1_RNF168"/>
    <property type="match status" value="1"/>
</dbReference>
<feature type="domain" description="Histidine kinase" evidence="6">
    <location>
        <begin position="332"/>
        <end position="574"/>
    </location>
</feature>
<keyword evidence="4" id="KW-0812">Transmembrane</keyword>
<feature type="transmembrane region" description="Helical" evidence="4">
    <location>
        <begin position="139"/>
        <end position="159"/>
    </location>
</feature>
<accession>A0ABQ5X9Y3</accession>
<feature type="transmembrane region" description="Helical" evidence="4">
    <location>
        <begin position="106"/>
        <end position="127"/>
    </location>
</feature>
<evidence type="ECO:0000256" key="5">
    <source>
        <dbReference type="SAM" id="Coils"/>
    </source>
</evidence>
<dbReference type="InterPro" id="IPR003594">
    <property type="entry name" value="HATPase_dom"/>
</dbReference>
<feature type="transmembrane region" description="Helical" evidence="4">
    <location>
        <begin position="12"/>
        <end position="33"/>
    </location>
</feature>
<dbReference type="CDD" id="cd00082">
    <property type="entry name" value="HisKA"/>
    <property type="match status" value="1"/>
</dbReference>
<dbReference type="SMART" id="SM00387">
    <property type="entry name" value="HATPase_c"/>
    <property type="match status" value="1"/>
</dbReference>
<dbReference type="GO" id="GO:0016301">
    <property type="term" value="F:kinase activity"/>
    <property type="evidence" value="ECO:0007669"/>
    <property type="project" value="UniProtKB-KW"/>
</dbReference>
<dbReference type="PROSITE" id="PS50924">
    <property type="entry name" value="MHYT"/>
    <property type="match status" value="1"/>
</dbReference>
<dbReference type="InterPro" id="IPR003661">
    <property type="entry name" value="HisK_dim/P_dom"/>
</dbReference>
<feature type="transmembrane region" description="Helical" evidence="4">
    <location>
        <begin position="171"/>
        <end position="192"/>
    </location>
</feature>
<feature type="transmembrane region" description="Helical" evidence="4">
    <location>
        <begin position="77"/>
        <end position="94"/>
    </location>
</feature>
<comment type="caution">
    <text evidence="8">The sequence shown here is derived from an EMBL/GenBank/DDBJ whole genome shotgun (WGS) entry which is preliminary data.</text>
</comment>
<keyword evidence="3" id="KW-0597">Phosphoprotein</keyword>
<feature type="transmembrane region" description="Helical" evidence="4">
    <location>
        <begin position="40"/>
        <end position="65"/>
    </location>
</feature>
<comment type="catalytic activity">
    <reaction evidence="1">
        <text>ATP + protein L-histidine = ADP + protein N-phospho-L-histidine.</text>
        <dbReference type="EC" id="2.7.13.3"/>
    </reaction>
</comment>
<keyword evidence="4" id="KW-1133">Transmembrane helix</keyword>
<dbReference type="PANTHER" id="PTHR43065">
    <property type="entry name" value="SENSOR HISTIDINE KINASE"/>
    <property type="match status" value="1"/>
</dbReference>
<dbReference type="RefSeq" id="WP_284331322.1">
    <property type="nucleotide sequence ID" value="NZ_BSOA01000012.1"/>
</dbReference>
<dbReference type="InterPro" id="IPR036890">
    <property type="entry name" value="HATPase_C_sf"/>
</dbReference>
<dbReference type="Proteomes" id="UP001156627">
    <property type="component" value="Unassembled WGS sequence"/>
</dbReference>
<dbReference type="InterPro" id="IPR036097">
    <property type="entry name" value="HisK_dim/P_sf"/>
</dbReference>
<evidence type="ECO:0000256" key="2">
    <source>
        <dbReference type="ARBA" id="ARBA00012438"/>
    </source>
</evidence>
<keyword evidence="8" id="KW-0808">Transferase</keyword>
<organism evidence="8 9">
    <name type="scientific">Dyella flagellata</name>
    <dbReference type="NCBI Taxonomy" id="1867833"/>
    <lineage>
        <taxon>Bacteria</taxon>
        <taxon>Pseudomonadati</taxon>
        <taxon>Pseudomonadota</taxon>
        <taxon>Gammaproteobacteria</taxon>
        <taxon>Lysobacterales</taxon>
        <taxon>Rhodanobacteraceae</taxon>
        <taxon>Dyella</taxon>
    </lineage>
</organism>
<evidence type="ECO:0000259" key="7">
    <source>
        <dbReference type="PROSITE" id="PS50924"/>
    </source>
</evidence>
<evidence type="ECO:0000256" key="1">
    <source>
        <dbReference type="ARBA" id="ARBA00000085"/>
    </source>
</evidence>
<keyword evidence="9" id="KW-1185">Reference proteome</keyword>
<proteinExistence type="predicted"/>
<keyword evidence="4" id="KW-0472">Membrane</keyword>